<keyword evidence="4" id="KW-1185">Reference proteome</keyword>
<dbReference type="AlphaFoldDB" id="A0A182MF37"/>
<dbReference type="VEuPathDB" id="VectorBase:ACUA016761"/>
<feature type="compositionally biased region" description="Polar residues" evidence="1">
    <location>
        <begin position="216"/>
        <end position="227"/>
    </location>
</feature>
<feature type="region of interest" description="Disordered" evidence="1">
    <location>
        <begin position="117"/>
        <end position="180"/>
    </location>
</feature>
<accession>A0A182MF37</accession>
<reference evidence="4" key="1">
    <citation type="submission" date="2013-09" db="EMBL/GenBank/DDBJ databases">
        <title>The Genome Sequence of Anopheles culicifacies species A.</title>
        <authorList>
            <consortium name="The Broad Institute Genomics Platform"/>
            <person name="Neafsey D.E."/>
            <person name="Besansky N."/>
            <person name="Howell P."/>
            <person name="Walton C."/>
            <person name="Young S.K."/>
            <person name="Zeng Q."/>
            <person name="Gargeya S."/>
            <person name="Fitzgerald M."/>
            <person name="Haas B."/>
            <person name="Abouelleil A."/>
            <person name="Allen A.W."/>
            <person name="Alvarado L."/>
            <person name="Arachchi H.M."/>
            <person name="Berlin A.M."/>
            <person name="Chapman S.B."/>
            <person name="Gainer-Dewar J."/>
            <person name="Goldberg J."/>
            <person name="Griggs A."/>
            <person name="Gujja S."/>
            <person name="Hansen M."/>
            <person name="Howarth C."/>
            <person name="Imamovic A."/>
            <person name="Ireland A."/>
            <person name="Larimer J."/>
            <person name="McCowan C."/>
            <person name="Murphy C."/>
            <person name="Pearson M."/>
            <person name="Poon T.W."/>
            <person name="Priest M."/>
            <person name="Roberts A."/>
            <person name="Saif S."/>
            <person name="Shea T."/>
            <person name="Sisk P."/>
            <person name="Sykes S."/>
            <person name="Wortman J."/>
            <person name="Nusbaum C."/>
            <person name="Birren B."/>
        </authorList>
    </citation>
    <scope>NUCLEOTIDE SEQUENCE [LARGE SCALE GENOMIC DNA]</scope>
    <source>
        <strain evidence="4">A-37</strain>
    </source>
</reference>
<evidence type="ECO:0000259" key="2">
    <source>
        <dbReference type="Pfam" id="PF15862"/>
    </source>
</evidence>
<feature type="region of interest" description="Disordered" evidence="1">
    <location>
        <begin position="82"/>
        <end position="102"/>
    </location>
</feature>
<name>A0A182MF37_9DIPT</name>
<evidence type="ECO:0000256" key="1">
    <source>
        <dbReference type="SAM" id="MobiDB-lite"/>
    </source>
</evidence>
<organism evidence="3 4">
    <name type="scientific">Anopheles culicifacies</name>
    <dbReference type="NCBI Taxonomy" id="139723"/>
    <lineage>
        <taxon>Eukaryota</taxon>
        <taxon>Metazoa</taxon>
        <taxon>Ecdysozoa</taxon>
        <taxon>Arthropoda</taxon>
        <taxon>Hexapoda</taxon>
        <taxon>Insecta</taxon>
        <taxon>Pterygota</taxon>
        <taxon>Neoptera</taxon>
        <taxon>Endopterygota</taxon>
        <taxon>Diptera</taxon>
        <taxon>Nematocera</taxon>
        <taxon>Culicoidea</taxon>
        <taxon>Culicidae</taxon>
        <taxon>Anophelinae</taxon>
        <taxon>Anopheles</taxon>
        <taxon>culicifacies species complex</taxon>
    </lineage>
</organism>
<dbReference type="Pfam" id="PF15862">
    <property type="entry name" value="Coilin_N"/>
    <property type="match status" value="1"/>
</dbReference>
<feature type="region of interest" description="Disordered" evidence="1">
    <location>
        <begin position="205"/>
        <end position="228"/>
    </location>
</feature>
<protein>
    <recommendedName>
        <fullName evidence="2">Coilin N-terminal domain-containing protein</fullName>
    </recommendedName>
</protein>
<feature type="compositionally biased region" description="Basic and acidic residues" evidence="1">
    <location>
        <begin position="143"/>
        <end position="154"/>
    </location>
</feature>
<dbReference type="EMBL" id="AXCM01000826">
    <property type="status" value="NOT_ANNOTATED_CDS"/>
    <property type="molecule type" value="Genomic_DNA"/>
</dbReference>
<evidence type="ECO:0000313" key="3">
    <source>
        <dbReference type="EnsemblMetazoa" id="ACUA016761-PA"/>
    </source>
</evidence>
<proteinExistence type="predicted"/>
<reference evidence="3" key="2">
    <citation type="submission" date="2020-05" db="UniProtKB">
        <authorList>
            <consortium name="EnsemblMetazoa"/>
        </authorList>
    </citation>
    <scope>IDENTIFICATION</scope>
    <source>
        <strain evidence="3">A-37</strain>
    </source>
</reference>
<dbReference type="InterPro" id="IPR031722">
    <property type="entry name" value="Coilin_N"/>
</dbReference>
<dbReference type="Proteomes" id="UP000075883">
    <property type="component" value="Unassembled WGS sequence"/>
</dbReference>
<feature type="compositionally biased region" description="Basic residues" evidence="1">
    <location>
        <begin position="118"/>
        <end position="130"/>
    </location>
</feature>
<dbReference type="EnsemblMetazoa" id="ACUA016761-RA">
    <property type="protein sequence ID" value="ACUA016761-PA"/>
    <property type="gene ID" value="ACUA016761"/>
</dbReference>
<feature type="domain" description="Coilin N-terminal" evidence="2">
    <location>
        <begin position="6"/>
        <end position="94"/>
    </location>
</feature>
<evidence type="ECO:0000313" key="4">
    <source>
        <dbReference type="Proteomes" id="UP000075883"/>
    </source>
</evidence>
<sequence length="310" mass="34901">MKRYLLDLSELYTDHRKKAYIGYRSAWTTVGCVIRTIRNTFHIESDVYICSEDGIFYPASESVELIRDETTIKVLPTENAQKEKIVSDDEPPSSRILNNQQESSRYEDIESVLLGLPKPKRRRVRKRKTKPVASADAPSHPISQEKERVQKTDTDTQQNGHIRFCNENSPSSDSSKSSDELELPYRNLNQIMKARVVRAVAPSSLNKCPTEPPPTSVATNGALSTSEPVKRISEPPVVKARIVRPIVCTFEVKQEKLEARVVETNDEFGNELLQQSQLRETVENNDVITIDCPIAVNGGEPTHDTAIPTE</sequence>